<dbReference type="SMART" id="SM00233">
    <property type="entry name" value="PH"/>
    <property type="match status" value="1"/>
</dbReference>
<dbReference type="EMBL" id="VJMH01005493">
    <property type="protein sequence ID" value="KAF0695256.1"/>
    <property type="molecule type" value="Genomic_DNA"/>
</dbReference>
<evidence type="ECO:0000313" key="4">
    <source>
        <dbReference type="Proteomes" id="UP000332933"/>
    </source>
</evidence>
<protein>
    <submittedName>
        <fullName evidence="3">Aste57867_13924 protein</fullName>
    </submittedName>
</protein>
<keyword evidence="4" id="KW-1185">Reference proteome</keyword>
<accession>A0A485KZE6</accession>
<dbReference type="SUPFAM" id="SSF50729">
    <property type="entry name" value="PH domain-like"/>
    <property type="match status" value="1"/>
</dbReference>
<feature type="domain" description="PH" evidence="1">
    <location>
        <begin position="24"/>
        <end position="132"/>
    </location>
</feature>
<gene>
    <name evidence="3" type="primary">Aste57867_13924</name>
    <name evidence="2" type="ORF">As57867_013873</name>
    <name evidence="3" type="ORF">ASTE57867_13924</name>
</gene>
<dbReference type="OrthoDB" id="65445at2759"/>
<dbReference type="PROSITE" id="PS50003">
    <property type="entry name" value="PH_DOMAIN"/>
    <property type="match status" value="1"/>
</dbReference>
<dbReference type="Proteomes" id="UP000332933">
    <property type="component" value="Unassembled WGS sequence"/>
</dbReference>
<organism evidence="3 4">
    <name type="scientific">Aphanomyces stellatus</name>
    <dbReference type="NCBI Taxonomy" id="120398"/>
    <lineage>
        <taxon>Eukaryota</taxon>
        <taxon>Sar</taxon>
        <taxon>Stramenopiles</taxon>
        <taxon>Oomycota</taxon>
        <taxon>Saprolegniomycetes</taxon>
        <taxon>Saprolegniales</taxon>
        <taxon>Verrucalvaceae</taxon>
        <taxon>Aphanomyces</taxon>
    </lineage>
</organism>
<dbReference type="InterPro" id="IPR001849">
    <property type="entry name" value="PH_domain"/>
</dbReference>
<evidence type="ECO:0000259" key="1">
    <source>
        <dbReference type="PROSITE" id="PS50003"/>
    </source>
</evidence>
<reference evidence="3 4" key="1">
    <citation type="submission" date="2019-03" db="EMBL/GenBank/DDBJ databases">
        <authorList>
            <person name="Gaulin E."/>
            <person name="Dumas B."/>
        </authorList>
    </citation>
    <scope>NUCLEOTIDE SEQUENCE [LARGE SCALE GENOMIC DNA]</scope>
    <source>
        <strain evidence="3">CBS 568.67</strain>
    </source>
</reference>
<evidence type="ECO:0000313" key="3">
    <source>
        <dbReference type="EMBL" id="VFT90754.1"/>
    </source>
</evidence>
<name>A0A485KZE6_9STRA</name>
<proteinExistence type="predicted"/>
<dbReference type="InterPro" id="IPR011993">
    <property type="entry name" value="PH-like_dom_sf"/>
</dbReference>
<dbReference type="Gene3D" id="2.30.29.30">
    <property type="entry name" value="Pleckstrin-homology domain (PH domain)/Phosphotyrosine-binding domain (PTB)"/>
    <property type="match status" value="1"/>
</dbReference>
<sequence>MASAVSHRASLDLMSLSSGSTSKSILHMGWLQQRVPSLLFAVWQPRFAVLKRPDDDASETLQLLVYKSDDTITGVLLASLTLVSATFHDFHAPTKLAFVMEVRLVSGTTACFALQCPKTFKAWAAAIASTIPLYSSAQSVAVVPHASPLAKLLHKASSRCLETFLTAAPHAADDDGKKQHASTKRLEWTLQSFTGDSLSQKARRGTMAINGYVADAWPHEALLHAASPFGWTWTVTDVYTDAPVATFRWKRTGYFTGRLDDWMGDGQPLVQEGFGHYRDAQAALDLYFNVDALLNGLQAYAAQAKCRSQTSDGTQSA</sequence>
<dbReference type="AlphaFoldDB" id="A0A485KZE6"/>
<dbReference type="EMBL" id="CAADRA010005514">
    <property type="protein sequence ID" value="VFT90754.1"/>
    <property type="molecule type" value="Genomic_DNA"/>
</dbReference>
<evidence type="ECO:0000313" key="2">
    <source>
        <dbReference type="EMBL" id="KAF0695256.1"/>
    </source>
</evidence>
<reference evidence="2" key="2">
    <citation type="submission" date="2019-06" db="EMBL/GenBank/DDBJ databases">
        <title>Genomics analysis of Aphanomyces spp. identifies a new class of oomycete effector associated with host adaptation.</title>
        <authorList>
            <person name="Gaulin E."/>
        </authorList>
    </citation>
    <scope>NUCLEOTIDE SEQUENCE</scope>
    <source>
        <strain evidence="2">CBS 578.67</strain>
    </source>
</reference>